<dbReference type="CDD" id="cd12108">
    <property type="entry name" value="Hr-like"/>
    <property type="match status" value="1"/>
</dbReference>
<protein>
    <recommendedName>
        <fullName evidence="5">Hemerythrin-like domain-containing protein</fullName>
    </recommendedName>
</protein>
<dbReference type="Pfam" id="PF01814">
    <property type="entry name" value="Hemerythrin"/>
    <property type="match status" value="1"/>
</dbReference>
<evidence type="ECO:0000313" key="7">
    <source>
        <dbReference type="Proteomes" id="UP000243793"/>
    </source>
</evidence>
<dbReference type="Gene3D" id="1.20.120.520">
    <property type="entry name" value="nmb1532 protein domain like"/>
    <property type="match status" value="1"/>
</dbReference>
<gene>
    <name evidence="6" type="ORF">CBP12_11720</name>
</gene>
<dbReference type="KEGG" id="ocm:CBP12_11720"/>
<comment type="subcellular location">
    <subcellularLocation>
        <location evidence="1">Cytoplasm</location>
    </subcellularLocation>
</comment>
<sequence length="190" mass="21697">MSCDLKERYMQQAHSQLDQSTWHADGQNWSSVSPLIDHILVRYHGVHRVQLTELSRLALLIERVHADHPHCPHGLAEHLEVLSQELESHMQKEEQILFPLLKRGVGAQAMGPIAVMRREHDDHSVALSQLQQLTYDLTLPDGACGSWQALYKGLATFISDLNQHIYIENHILFETTFLNALYTPQEVNHG</sequence>
<dbReference type="Proteomes" id="UP000243793">
    <property type="component" value="Chromosome"/>
</dbReference>
<dbReference type="InterPro" id="IPR012312">
    <property type="entry name" value="Hemerythrin-like"/>
</dbReference>
<dbReference type="GO" id="GO:0005737">
    <property type="term" value="C:cytoplasm"/>
    <property type="evidence" value="ECO:0007669"/>
    <property type="project" value="UniProtKB-SubCell"/>
</dbReference>
<evidence type="ECO:0000256" key="4">
    <source>
        <dbReference type="ARBA" id="ARBA00023004"/>
    </source>
</evidence>
<dbReference type="InterPro" id="IPR019903">
    <property type="entry name" value="RIC_family"/>
</dbReference>
<keyword evidence="2" id="KW-0963">Cytoplasm</keyword>
<dbReference type="GO" id="GO:0046872">
    <property type="term" value="F:metal ion binding"/>
    <property type="evidence" value="ECO:0007669"/>
    <property type="project" value="UniProtKB-KW"/>
</dbReference>
<keyword evidence="7" id="KW-1185">Reference proteome</keyword>
<dbReference type="PANTHER" id="PTHR36438:SF1">
    <property type="entry name" value="IRON-SULFUR CLUSTER REPAIR PROTEIN YTFE"/>
    <property type="match status" value="1"/>
</dbReference>
<evidence type="ECO:0000256" key="1">
    <source>
        <dbReference type="ARBA" id="ARBA00004496"/>
    </source>
</evidence>
<dbReference type="OrthoDB" id="9797132at2"/>
<organism evidence="6 7">
    <name type="scientific">Oceanisphaera avium</name>
    <dbReference type="NCBI Taxonomy" id="1903694"/>
    <lineage>
        <taxon>Bacteria</taxon>
        <taxon>Pseudomonadati</taxon>
        <taxon>Pseudomonadota</taxon>
        <taxon>Gammaproteobacteria</taxon>
        <taxon>Aeromonadales</taxon>
        <taxon>Aeromonadaceae</taxon>
        <taxon>Oceanisphaera</taxon>
    </lineage>
</organism>
<accession>A0A1Y0D0S7</accession>
<evidence type="ECO:0000256" key="2">
    <source>
        <dbReference type="ARBA" id="ARBA00022490"/>
    </source>
</evidence>
<evidence type="ECO:0000313" key="6">
    <source>
        <dbReference type="EMBL" id="ART80737.1"/>
    </source>
</evidence>
<reference evidence="7" key="1">
    <citation type="submission" date="2017-05" db="EMBL/GenBank/DDBJ databases">
        <authorList>
            <person name="Sung H."/>
        </authorList>
    </citation>
    <scope>NUCLEOTIDE SEQUENCE [LARGE SCALE GENOMIC DNA]</scope>
    <source>
        <strain evidence="7">AMac2203</strain>
    </source>
</reference>
<proteinExistence type="predicted"/>
<dbReference type="EMBL" id="CP021376">
    <property type="protein sequence ID" value="ART80737.1"/>
    <property type="molecule type" value="Genomic_DNA"/>
</dbReference>
<evidence type="ECO:0000256" key="3">
    <source>
        <dbReference type="ARBA" id="ARBA00022723"/>
    </source>
</evidence>
<dbReference type="AlphaFoldDB" id="A0A1Y0D0S7"/>
<name>A0A1Y0D0S7_9GAMM</name>
<keyword evidence="4" id="KW-0408">Iron</keyword>
<feature type="domain" description="Hemerythrin-like" evidence="5">
    <location>
        <begin position="36"/>
        <end position="174"/>
    </location>
</feature>
<dbReference type="PANTHER" id="PTHR36438">
    <property type="entry name" value="IRON-SULFUR CLUSTER REPAIR PROTEIN YTFE"/>
    <property type="match status" value="1"/>
</dbReference>
<evidence type="ECO:0000259" key="5">
    <source>
        <dbReference type="Pfam" id="PF01814"/>
    </source>
</evidence>
<keyword evidence="3" id="KW-0479">Metal-binding</keyword>